<keyword evidence="1" id="KW-1185">Reference proteome</keyword>
<protein>
    <submittedName>
        <fullName evidence="2">Uncharacterized protein</fullName>
    </submittedName>
</protein>
<name>A0A0K0G4C2_STRVS</name>
<accession>A0A0K0G4C2</accession>
<dbReference type="Proteomes" id="UP000035680">
    <property type="component" value="Unassembled WGS sequence"/>
</dbReference>
<proteinExistence type="predicted"/>
<reference evidence="2" key="2">
    <citation type="submission" date="2015-08" db="UniProtKB">
        <authorList>
            <consortium name="WormBaseParasite"/>
        </authorList>
    </citation>
    <scope>IDENTIFICATION</scope>
</reference>
<dbReference type="AlphaFoldDB" id="A0A0K0G4C2"/>
<sequence length="104" mass="12328">MSPSYQTSGVKGAPQRRLRIIFEIEKTETKREKPILKRGECHFSRMVQRGRVSMYRPVKLAERLVRSICTRTFWILRKLESQKSRLLRIPEPISTSKVLVIYHD</sequence>
<dbReference type="WBParaSite" id="SVE_1958200.1">
    <property type="protein sequence ID" value="SVE_1958200.1"/>
    <property type="gene ID" value="SVE_1958200"/>
</dbReference>
<evidence type="ECO:0000313" key="2">
    <source>
        <dbReference type="WBParaSite" id="SVE_1958200.1"/>
    </source>
</evidence>
<reference evidence="1" key="1">
    <citation type="submission" date="2014-07" db="EMBL/GenBank/DDBJ databases">
        <authorList>
            <person name="Martin A.A"/>
            <person name="De Silva N."/>
        </authorList>
    </citation>
    <scope>NUCLEOTIDE SEQUENCE</scope>
</reference>
<organism evidence="1 2">
    <name type="scientific">Strongyloides venezuelensis</name>
    <name type="common">Threadworm</name>
    <dbReference type="NCBI Taxonomy" id="75913"/>
    <lineage>
        <taxon>Eukaryota</taxon>
        <taxon>Metazoa</taxon>
        <taxon>Ecdysozoa</taxon>
        <taxon>Nematoda</taxon>
        <taxon>Chromadorea</taxon>
        <taxon>Rhabditida</taxon>
        <taxon>Tylenchina</taxon>
        <taxon>Panagrolaimomorpha</taxon>
        <taxon>Strongyloidoidea</taxon>
        <taxon>Strongyloididae</taxon>
        <taxon>Strongyloides</taxon>
    </lineage>
</organism>
<evidence type="ECO:0000313" key="1">
    <source>
        <dbReference type="Proteomes" id="UP000035680"/>
    </source>
</evidence>